<proteinExistence type="predicted"/>
<evidence type="ECO:0000259" key="1">
    <source>
        <dbReference type="Pfam" id="PF04149"/>
    </source>
</evidence>
<reference evidence="2 3" key="1">
    <citation type="submission" date="2024-09" db="EMBL/GenBank/DDBJ databases">
        <title>The Natural Products Discovery Center: Release of the First 8490 Sequenced Strains for Exploring Actinobacteria Biosynthetic Diversity.</title>
        <authorList>
            <person name="Kalkreuter E."/>
            <person name="Kautsar S.A."/>
            <person name="Yang D."/>
            <person name="Bader C.D."/>
            <person name="Teijaro C.N."/>
            <person name="Fluegel L."/>
            <person name="Davis C.M."/>
            <person name="Simpson J.R."/>
            <person name="Lauterbach L."/>
            <person name="Steele A.D."/>
            <person name="Gui C."/>
            <person name="Meng S."/>
            <person name="Li G."/>
            <person name="Viehrig K."/>
            <person name="Ye F."/>
            <person name="Su P."/>
            <person name="Kiefer A.F."/>
            <person name="Nichols A."/>
            <person name="Cepeda A.J."/>
            <person name="Yan W."/>
            <person name="Fan B."/>
            <person name="Jiang Y."/>
            <person name="Adhikari A."/>
            <person name="Zheng C.-J."/>
            <person name="Schuster L."/>
            <person name="Cowan T.M."/>
            <person name="Smanski M.J."/>
            <person name="Chevrette M.G."/>
            <person name="De Carvalho L.P.S."/>
            <person name="Shen B."/>
        </authorList>
    </citation>
    <scope>NUCLEOTIDE SEQUENCE [LARGE SCALE GENOMIC DNA]</scope>
    <source>
        <strain evidence="2 3">NPDC058546</strain>
    </source>
</reference>
<dbReference type="EMBL" id="JBHXOF010000007">
    <property type="protein sequence ID" value="MFD4214139.1"/>
    <property type="molecule type" value="Genomic_DNA"/>
</dbReference>
<accession>A0ABW6EFR1</accession>
<comment type="caution">
    <text evidence="2">The sequence shown here is derived from an EMBL/GenBank/DDBJ whole genome shotgun (WGS) entry which is preliminary data.</text>
</comment>
<organism evidence="2 3">
    <name type="scientific">Streptomyces sindenensis</name>
    <dbReference type="NCBI Taxonomy" id="67363"/>
    <lineage>
        <taxon>Bacteria</taxon>
        <taxon>Bacillati</taxon>
        <taxon>Actinomycetota</taxon>
        <taxon>Actinomycetes</taxon>
        <taxon>Kitasatosporales</taxon>
        <taxon>Streptomycetaceae</taxon>
        <taxon>Streptomyces</taxon>
    </lineage>
</organism>
<keyword evidence="3" id="KW-1185">Reference proteome</keyword>
<gene>
    <name evidence="2" type="ORF">ACFWSS_14765</name>
</gene>
<dbReference type="RefSeq" id="WP_382825492.1">
    <property type="nucleotide sequence ID" value="NZ_JBHXLY010000007.1"/>
</dbReference>
<dbReference type="InterPro" id="IPR007278">
    <property type="entry name" value="DUF397"/>
</dbReference>
<feature type="domain" description="DUF397" evidence="1">
    <location>
        <begin position="12"/>
        <end position="62"/>
    </location>
</feature>
<sequence>MKTTDASAAQELTWFKSSYSGAEGGECLEVASMPTNVLVRDSKQVQGPIVVLSPEAWAAFVRRPEV</sequence>
<evidence type="ECO:0000313" key="3">
    <source>
        <dbReference type="Proteomes" id="UP001598251"/>
    </source>
</evidence>
<dbReference type="Proteomes" id="UP001598251">
    <property type="component" value="Unassembled WGS sequence"/>
</dbReference>
<name>A0ABW6EFR1_9ACTN</name>
<dbReference type="Pfam" id="PF04149">
    <property type="entry name" value="DUF397"/>
    <property type="match status" value="1"/>
</dbReference>
<evidence type="ECO:0000313" key="2">
    <source>
        <dbReference type="EMBL" id="MFD4214139.1"/>
    </source>
</evidence>
<protein>
    <submittedName>
        <fullName evidence="2">DUF397 domain-containing protein</fullName>
    </submittedName>
</protein>